<dbReference type="Gene3D" id="3.40.190.10">
    <property type="entry name" value="Periplasmic binding protein-like II"/>
    <property type="match status" value="2"/>
</dbReference>
<feature type="chain" id="PRO_5015692912" evidence="1">
    <location>
        <begin position="22"/>
        <end position="268"/>
    </location>
</feature>
<keyword evidence="3" id="KW-1185">Reference proteome</keyword>
<protein>
    <submittedName>
        <fullName evidence="2">Molybdate transporter substrate-binding protein</fullName>
    </submittedName>
</protein>
<comment type="caution">
    <text evidence="2">The sequence shown here is derived from an EMBL/GenBank/DDBJ whole genome shotgun (WGS) entry which is preliminary data.</text>
</comment>
<dbReference type="Pfam" id="PF13531">
    <property type="entry name" value="SBP_bac_11"/>
    <property type="match status" value="1"/>
</dbReference>
<sequence length="268" mass="28263">MHMLRVLLTSCLLFGAAAARADEVVLYGAGSLRAVLSDIVQDFSRKSGIKVRTDFGPSGLMREKIEQGDKVDILASADMASPVKLQKDGLASAVVMFTRNRLCAFALPEARLSGANFAERLLDPAVKLGTSTPKADPGGDYTWAMFQLIDKRNPGAFVKLEAKAKKIVGGSAAPIQAGEDPIADAFKSGQINVMMGYCSGAAQRKAATPKLDVVEVPEAYETGPEYGLALARTDNAAAVALMLAILSPQGQATFGRYGFAPVGLPTRP</sequence>
<organism evidence="2 3">
    <name type="scientific">Labrys okinawensis</name>
    <dbReference type="NCBI Taxonomy" id="346911"/>
    <lineage>
        <taxon>Bacteria</taxon>
        <taxon>Pseudomonadati</taxon>
        <taxon>Pseudomonadota</taxon>
        <taxon>Alphaproteobacteria</taxon>
        <taxon>Hyphomicrobiales</taxon>
        <taxon>Xanthobacteraceae</taxon>
        <taxon>Labrys</taxon>
    </lineage>
</organism>
<evidence type="ECO:0000313" key="3">
    <source>
        <dbReference type="Proteomes" id="UP000237682"/>
    </source>
</evidence>
<dbReference type="InterPro" id="IPR050682">
    <property type="entry name" value="ModA/WtpA"/>
</dbReference>
<dbReference type="AlphaFoldDB" id="A0A2S9Q6C8"/>
<evidence type="ECO:0000256" key="1">
    <source>
        <dbReference type="SAM" id="SignalP"/>
    </source>
</evidence>
<dbReference type="PANTHER" id="PTHR30632">
    <property type="entry name" value="MOLYBDATE-BINDING PERIPLASMIC PROTEIN"/>
    <property type="match status" value="1"/>
</dbReference>
<dbReference type="SUPFAM" id="SSF53850">
    <property type="entry name" value="Periplasmic binding protein-like II"/>
    <property type="match status" value="1"/>
</dbReference>
<dbReference type="GO" id="GO:0030973">
    <property type="term" value="F:molybdate ion binding"/>
    <property type="evidence" value="ECO:0007669"/>
    <property type="project" value="TreeGrafter"/>
</dbReference>
<dbReference type="PANTHER" id="PTHR30632:SF0">
    <property type="entry name" value="SULFATE-BINDING PROTEIN"/>
    <property type="match status" value="1"/>
</dbReference>
<reference evidence="2 3" key="1">
    <citation type="submission" date="2018-02" db="EMBL/GenBank/DDBJ databases">
        <title>Whole genome sequencing of endophytic bacterium.</title>
        <authorList>
            <person name="Eedara R."/>
            <person name="Podile A.R."/>
        </authorList>
    </citation>
    <scope>NUCLEOTIDE SEQUENCE [LARGE SCALE GENOMIC DNA]</scope>
    <source>
        <strain evidence="2 3">RP1T</strain>
    </source>
</reference>
<gene>
    <name evidence="2" type="ORF">C5L14_23400</name>
</gene>
<dbReference type="EMBL" id="PUEJ01000010">
    <property type="protein sequence ID" value="PRH84912.1"/>
    <property type="molecule type" value="Genomic_DNA"/>
</dbReference>
<evidence type="ECO:0000313" key="2">
    <source>
        <dbReference type="EMBL" id="PRH84912.1"/>
    </source>
</evidence>
<feature type="signal peptide" evidence="1">
    <location>
        <begin position="1"/>
        <end position="21"/>
    </location>
</feature>
<dbReference type="GO" id="GO:0015689">
    <property type="term" value="P:molybdate ion transport"/>
    <property type="evidence" value="ECO:0007669"/>
    <property type="project" value="TreeGrafter"/>
</dbReference>
<proteinExistence type="predicted"/>
<dbReference type="OrthoDB" id="516817at2"/>
<accession>A0A2S9Q6C8</accession>
<dbReference type="Proteomes" id="UP000237682">
    <property type="component" value="Unassembled WGS sequence"/>
</dbReference>
<name>A0A2S9Q6C8_9HYPH</name>
<keyword evidence="1" id="KW-0732">Signal</keyword>